<feature type="domain" description="F-box" evidence="1">
    <location>
        <begin position="5"/>
        <end position="38"/>
    </location>
</feature>
<dbReference type="PANTHER" id="PTHR34145">
    <property type="entry name" value="OS02G0105600 PROTEIN"/>
    <property type="match status" value="1"/>
</dbReference>
<comment type="caution">
    <text evidence="3">The sequence shown here is derived from an EMBL/GenBank/DDBJ whole genome shotgun (WGS) entry which is preliminary data.</text>
</comment>
<evidence type="ECO:0000259" key="1">
    <source>
        <dbReference type="Pfam" id="PF00646"/>
    </source>
</evidence>
<organism evidence="3 4">
    <name type="scientific">Rhynchospora pubera</name>
    <dbReference type="NCBI Taxonomy" id="906938"/>
    <lineage>
        <taxon>Eukaryota</taxon>
        <taxon>Viridiplantae</taxon>
        <taxon>Streptophyta</taxon>
        <taxon>Embryophyta</taxon>
        <taxon>Tracheophyta</taxon>
        <taxon>Spermatophyta</taxon>
        <taxon>Magnoliopsida</taxon>
        <taxon>Liliopsida</taxon>
        <taxon>Poales</taxon>
        <taxon>Cyperaceae</taxon>
        <taxon>Cyperoideae</taxon>
        <taxon>Rhynchosporeae</taxon>
        <taxon>Rhynchospora</taxon>
    </lineage>
</organism>
<dbReference type="InterPro" id="IPR055357">
    <property type="entry name" value="LRR_At1g61320_AtMIF1"/>
</dbReference>
<dbReference type="InterPro" id="IPR053772">
    <property type="entry name" value="At1g61320/At1g61330-like"/>
</dbReference>
<gene>
    <name evidence="3" type="ORF">LUZ62_088924</name>
</gene>
<dbReference type="InterPro" id="IPR036047">
    <property type="entry name" value="F-box-like_dom_sf"/>
</dbReference>
<dbReference type="PANTHER" id="PTHR34145:SF28">
    <property type="entry name" value="F-BOX DOMAIN-CONTAINING PROTEIN"/>
    <property type="match status" value="1"/>
</dbReference>
<dbReference type="InterPro" id="IPR001810">
    <property type="entry name" value="F-box_dom"/>
</dbReference>
<evidence type="ECO:0000313" key="3">
    <source>
        <dbReference type="EMBL" id="KAJ4754519.1"/>
    </source>
</evidence>
<dbReference type="Gene3D" id="3.80.10.10">
    <property type="entry name" value="Ribonuclease Inhibitor"/>
    <property type="match status" value="1"/>
</dbReference>
<dbReference type="Pfam" id="PF00646">
    <property type="entry name" value="F-box"/>
    <property type="match status" value="1"/>
</dbReference>
<name>A0AAV8CG77_9POAL</name>
<accession>A0AAV8CG77</accession>
<protein>
    <submittedName>
        <fullName evidence="3">F-box/RNI-like/FBD-like domains-containing protein</fullName>
    </submittedName>
</protein>
<dbReference type="Proteomes" id="UP001140206">
    <property type="component" value="Chromosome 5"/>
</dbReference>
<dbReference type="Pfam" id="PF23622">
    <property type="entry name" value="LRR_At1g61320_AtMIF1"/>
    <property type="match status" value="1"/>
</dbReference>
<dbReference type="InterPro" id="IPR032675">
    <property type="entry name" value="LRR_dom_sf"/>
</dbReference>
<evidence type="ECO:0000259" key="2">
    <source>
        <dbReference type="Pfam" id="PF23622"/>
    </source>
</evidence>
<dbReference type="SUPFAM" id="SSF81383">
    <property type="entry name" value="F-box domain"/>
    <property type="match status" value="1"/>
</dbReference>
<feature type="domain" description="At1g61320/AtMIF1 LRR" evidence="2">
    <location>
        <begin position="97"/>
        <end position="279"/>
    </location>
</feature>
<proteinExistence type="predicted"/>
<dbReference type="Gene3D" id="1.20.1280.50">
    <property type="match status" value="1"/>
</dbReference>
<dbReference type="SUPFAM" id="SSF52047">
    <property type="entry name" value="RNI-like"/>
    <property type="match status" value="1"/>
</dbReference>
<keyword evidence="4" id="KW-1185">Reference proteome</keyword>
<dbReference type="AlphaFoldDB" id="A0AAV8CG77"/>
<reference evidence="3" key="1">
    <citation type="submission" date="2022-08" db="EMBL/GenBank/DDBJ databases">
        <authorList>
            <person name="Marques A."/>
        </authorList>
    </citation>
    <scope>NUCLEOTIDE SEQUENCE</scope>
    <source>
        <strain evidence="3">RhyPub2mFocal</strain>
        <tissue evidence="3">Leaves</tissue>
    </source>
</reference>
<dbReference type="EMBL" id="JAMFTS010000005">
    <property type="protein sequence ID" value="KAJ4754519.1"/>
    <property type="molecule type" value="Genomic_DNA"/>
</dbReference>
<sequence length="469" mass="53674">MTTKINDLVDDILLCVISFLPPKDAARTSILCRRWRYLYCTCPSIAFDLRDFGGDFSGGKQSHAIRFLDIVSSTLLFYKGESLEQFKLVFNADLIYSLWHLRTYFDSFLRTAREKSVRSLSLEMSYGSLTDVHDRANEQYRKQLYCLPSYIFKCGSLQSLMLKNCTIETIGTPSLRYLAVLHLILVEDRQQSIQELITHCISLRELALEGCLLVDSLEISLLNLENLSVRCCHQMKSLRINAPNLFSLNFDGDLLDKLDFKILKSEEMNRNFYRRDAVRLGLCHQKAPRILQTPQCSLTRVKEFTKFATELENAKHLSIVTSSFEDFAIEELQSAPLLLHKVKQLSLKGWIGSRRSILGVTILLALTPSIESLSLEFSEMMTIKKESSADKELIDFPSIDCLNHTLKHITLRNFVGNEAELILLELFIEHAVFLDEICIGWGKEKLVNICDISILNNSKSIKIIHEQVV</sequence>
<evidence type="ECO:0000313" key="4">
    <source>
        <dbReference type="Proteomes" id="UP001140206"/>
    </source>
</evidence>